<dbReference type="Gene3D" id="3.40.50.11440">
    <property type="match status" value="1"/>
</dbReference>
<feature type="domain" description="Lactate racemase C-terminal" evidence="2">
    <location>
        <begin position="272"/>
        <end position="334"/>
    </location>
</feature>
<dbReference type="AlphaFoldDB" id="A0A9D8KH15"/>
<dbReference type="GO" id="GO:0050043">
    <property type="term" value="F:lactate racemase activity"/>
    <property type="evidence" value="ECO:0007669"/>
    <property type="project" value="InterPro"/>
</dbReference>
<dbReference type="PANTHER" id="PTHR33171:SF17">
    <property type="entry name" value="LARA-LIKE N-TERMINAL DOMAIN-CONTAINING PROTEIN"/>
    <property type="match status" value="1"/>
</dbReference>
<evidence type="ECO:0000313" key="3">
    <source>
        <dbReference type="EMBL" id="MBN1573915.1"/>
    </source>
</evidence>
<evidence type="ECO:0000259" key="1">
    <source>
        <dbReference type="Pfam" id="PF09861"/>
    </source>
</evidence>
<protein>
    <submittedName>
        <fullName evidence="3">DUF2088 domain-containing protein</fullName>
    </submittedName>
</protein>
<organism evidence="3 4">
    <name type="scientific">Candidatus Zymogenus saltonus</name>
    <dbReference type="NCBI Taxonomy" id="2844893"/>
    <lineage>
        <taxon>Bacteria</taxon>
        <taxon>Deltaproteobacteria</taxon>
        <taxon>Candidatus Zymogenia</taxon>
        <taxon>Candidatus Zymogeniales</taxon>
        <taxon>Candidatus Zymogenaceae</taxon>
        <taxon>Candidatus Zymogenus</taxon>
    </lineage>
</organism>
<gene>
    <name evidence="3" type="ORF">JW984_12025</name>
</gene>
<name>A0A9D8KH15_9DELT</name>
<sequence length="425" mass="45561">MKVVVRYRSYGGEREVTIDPGTPSDSVDLEVVSPAEGVKALTDGEIVEALNLPFEPGTGTLYIVNDLDRPTPTERLLRLLAGRYPGAHSGDVIVATGAHKVPDSVKEAERRILGRLSDSFSGRIHFHDSTADPKVLVGRTPRGTKVEVSSRLFEYDNIVAVGSVEPHWFAGYTGGRKSIVPGVASFETIRQNHFLALSKGSGPVVTAGNPVYEDIQDAASLVVKRLKEKNVEVFGINVVSRGENIHGVFCGPILDSITPLFDKVEYIYIKEADRADIVIAVAEAPMDRDLYQAMKSFENVRGAIKMGGSYILVASCPDGVGPPHFSETMGLASRGDALTERLSGGYRLGDHKFKNPIGFIDGGGTMTVVSEALSRTGYGGEAGFFTVCGTLKDALRKEVERQGGGGGDVRVLVVMDAVNLVVVPK</sequence>
<dbReference type="Proteomes" id="UP000809273">
    <property type="component" value="Unassembled WGS sequence"/>
</dbReference>
<evidence type="ECO:0000313" key="4">
    <source>
        <dbReference type="Proteomes" id="UP000809273"/>
    </source>
</evidence>
<dbReference type="Pfam" id="PF21113">
    <property type="entry name" value="LarA_C"/>
    <property type="match status" value="1"/>
</dbReference>
<accession>A0A9D8KH15</accession>
<dbReference type="Gene3D" id="3.90.226.30">
    <property type="match status" value="1"/>
</dbReference>
<proteinExistence type="predicted"/>
<reference evidence="3" key="2">
    <citation type="submission" date="2021-01" db="EMBL/GenBank/DDBJ databases">
        <authorList>
            <person name="Hahn C.R."/>
            <person name="Youssef N.H."/>
            <person name="Elshahed M."/>
        </authorList>
    </citation>
    <scope>NUCLEOTIDE SEQUENCE</scope>
    <source>
        <strain evidence="3">Zod_Metabat.24</strain>
    </source>
</reference>
<reference evidence="3" key="1">
    <citation type="journal article" date="2021" name="Environ. Microbiol.">
        <title>Genomic characterization of three novel Desulfobacterota classes expand the metabolic and phylogenetic diversity of the phylum.</title>
        <authorList>
            <person name="Murphy C.L."/>
            <person name="Biggerstaff J."/>
            <person name="Eichhorn A."/>
            <person name="Ewing E."/>
            <person name="Shahan R."/>
            <person name="Soriano D."/>
            <person name="Stewart S."/>
            <person name="VanMol K."/>
            <person name="Walker R."/>
            <person name="Walters P."/>
            <person name="Elshahed M.S."/>
            <person name="Youssef N.H."/>
        </authorList>
    </citation>
    <scope>NUCLEOTIDE SEQUENCE</scope>
    <source>
        <strain evidence="3">Zod_Metabat.24</strain>
    </source>
</reference>
<dbReference type="InterPro" id="IPR048068">
    <property type="entry name" value="LarA-like"/>
</dbReference>
<comment type="caution">
    <text evidence="3">The sequence shown here is derived from an EMBL/GenBank/DDBJ whole genome shotgun (WGS) entry which is preliminary data.</text>
</comment>
<dbReference type="InterPro" id="IPR043166">
    <property type="entry name" value="LarA-like_C"/>
</dbReference>
<dbReference type="Pfam" id="PF09861">
    <property type="entry name" value="Lar_N"/>
    <property type="match status" value="1"/>
</dbReference>
<dbReference type="EMBL" id="JAFGIX010000059">
    <property type="protein sequence ID" value="MBN1573915.1"/>
    <property type="molecule type" value="Genomic_DNA"/>
</dbReference>
<dbReference type="InterPro" id="IPR048520">
    <property type="entry name" value="LarA_C"/>
</dbReference>
<evidence type="ECO:0000259" key="2">
    <source>
        <dbReference type="Pfam" id="PF21113"/>
    </source>
</evidence>
<dbReference type="InterPro" id="IPR018657">
    <property type="entry name" value="LarA-like_N"/>
</dbReference>
<feature type="domain" description="LarA-like N-terminal" evidence="1">
    <location>
        <begin position="53"/>
        <end position="198"/>
    </location>
</feature>
<dbReference type="PANTHER" id="PTHR33171">
    <property type="entry name" value="LAR_N DOMAIN-CONTAINING PROTEIN"/>
    <property type="match status" value="1"/>
</dbReference>